<dbReference type="PANTHER" id="PTHR43038:SF4">
    <property type="entry name" value="RIBOSOME-ASSOCIATED ATPASE"/>
    <property type="match status" value="1"/>
</dbReference>
<feature type="transmembrane region" description="Helical" evidence="9">
    <location>
        <begin position="904"/>
        <end position="926"/>
    </location>
</feature>
<evidence type="ECO:0000256" key="4">
    <source>
        <dbReference type="ARBA" id="ARBA00022741"/>
    </source>
</evidence>
<dbReference type="RefSeq" id="WP_238747360.1">
    <property type="nucleotide sequence ID" value="NZ_JAKOOW010000024.1"/>
</dbReference>
<dbReference type="PROSITE" id="PS50893">
    <property type="entry name" value="ABC_TRANSPORTER_2"/>
    <property type="match status" value="2"/>
</dbReference>
<evidence type="ECO:0000256" key="9">
    <source>
        <dbReference type="SAM" id="Phobius"/>
    </source>
</evidence>
<feature type="compositionally biased region" description="Low complexity" evidence="8">
    <location>
        <begin position="598"/>
        <end position="608"/>
    </location>
</feature>
<feature type="transmembrane region" description="Helical" evidence="9">
    <location>
        <begin position="796"/>
        <end position="819"/>
    </location>
</feature>
<dbReference type="SMART" id="SM00382">
    <property type="entry name" value="AAA"/>
    <property type="match status" value="2"/>
</dbReference>
<keyword evidence="5 12" id="KW-0067">ATP-binding</keyword>
<dbReference type="Pfam" id="PF12698">
    <property type="entry name" value="ABC2_membrane_3"/>
    <property type="match status" value="1"/>
</dbReference>
<dbReference type="Proteomes" id="UP001298424">
    <property type="component" value="Unassembled WGS sequence"/>
</dbReference>
<comment type="subcellular location">
    <subcellularLocation>
        <location evidence="1">Membrane</location>
        <topology evidence="1">Multi-pass membrane protein</topology>
    </subcellularLocation>
</comment>
<dbReference type="InterPro" id="IPR003439">
    <property type="entry name" value="ABC_transporter-like_ATP-bd"/>
</dbReference>
<keyword evidence="3 9" id="KW-0812">Transmembrane</keyword>
<name>A0ABS9NN23_9NEIS</name>
<protein>
    <submittedName>
        <fullName evidence="12">ATP-binding cassette domain-containing protein</fullName>
    </submittedName>
</protein>
<keyword evidence="13" id="KW-1185">Reference proteome</keyword>
<dbReference type="Gene3D" id="3.40.50.300">
    <property type="entry name" value="P-loop containing nucleotide triphosphate hydrolases"/>
    <property type="match status" value="2"/>
</dbReference>
<dbReference type="Pfam" id="PF00005">
    <property type="entry name" value="ABC_tran"/>
    <property type="match status" value="2"/>
</dbReference>
<evidence type="ECO:0000256" key="3">
    <source>
        <dbReference type="ARBA" id="ARBA00022692"/>
    </source>
</evidence>
<evidence type="ECO:0000256" key="8">
    <source>
        <dbReference type="SAM" id="MobiDB-lite"/>
    </source>
</evidence>
<feature type="transmembrane region" description="Helical" evidence="9">
    <location>
        <begin position="846"/>
        <end position="867"/>
    </location>
</feature>
<dbReference type="PROSITE" id="PS51012">
    <property type="entry name" value="ABC_TM2"/>
    <property type="match status" value="1"/>
</dbReference>
<feature type="transmembrane region" description="Helical" evidence="9">
    <location>
        <begin position="964"/>
        <end position="986"/>
    </location>
</feature>
<evidence type="ECO:0000256" key="6">
    <source>
        <dbReference type="ARBA" id="ARBA00022989"/>
    </source>
</evidence>
<feature type="domain" description="ABC transporter" evidence="10">
    <location>
        <begin position="267"/>
        <end position="495"/>
    </location>
</feature>
<dbReference type="InterPro" id="IPR027417">
    <property type="entry name" value="P-loop_NTPase"/>
</dbReference>
<evidence type="ECO:0000256" key="5">
    <source>
        <dbReference type="ARBA" id="ARBA00022840"/>
    </source>
</evidence>
<dbReference type="InterPro" id="IPR017871">
    <property type="entry name" value="ABC_transporter-like_CS"/>
</dbReference>
<evidence type="ECO:0000259" key="10">
    <source>
        <dbReference type="PROSITE" id="PS50893"/>
    </source>
</evidence>
<accession>A0ABS9NN23</accession>
<dbReference type="SUPFAM" id="SSF52540">
    <property type="entry name" value="P-loop containing nucleoside triphosphate hydrolases"/>
    <property type="match status" value="2"/>
</dbReference>
<evidence type="ECO:0000256" key="7">
    <source>
        <dbReference type="ARBA" id="ARBA00023136"/>
    </source>
</evidence>
<feature type="transmembrane region" description="Helical" evidence="9">
    <location>
        <begin position="646"/>
        <end position="664"/>
    </location>
</feature>
<organism evidence="12 13">
    <name type="scientific">Kingella pumchi</name>
    <dbReference type="NCBI Taxonomy" id="2779506"/>
    <lineage>
        <taxon>Bacteria</taxon>
        <taxon>Pseudomonadati</taxon>
        <taxon>Pseudomonadota</taxon>
        <taxon>Betaproteobacteria</taxon>
        <taxon>Neisseriales</taxon>
        <taxon>Neisseriaceae</taxon>
        <taxon>Kingella</taxon>
    </lineage>
</organism>
<dbReference type="InterPro" id="IPR047817">
    <property type="entry name" value="ABC2_TM_bact-type"/>
</dbReference>
<feature type="transmembrane region" description="Helical" evidence="9">
    <location>
        <begin position="873"/>
        <end position="897"/>
    </location>
</feature>
<keyword evidence="4" id="KW-0547">Nucleotide-binding</keyword>
<evidence type="ECO:0000259" key="11">
    <source>
        <dbReference type="PROSITE" id="PS51012"/>
    </source>
</evidence>
<dbReference type="CDD" id="cd03230">
    <property type="entry name" value="ABC_DR_subfamily_A"/>
    <property type="match status" value="1"/>
</dbReference>
<dbReference type="PANTHER" id="PTHR43038">
    <property type="entry name" value="ATP-BINDING CASSETTE, SUB-FAMILY H, MEMBER 1"/>
    <property type="match status" value="1"/>
</dbReference>
<feature type="compositionally biased region" description="Polar residues" evidence="8">
    <location>
        <begin position="524"/>
        <end position="540"/>
    </location>
</feature>
<reference evidence="12 13" key="1">
    <citation type="submission" date="2022-02" db="EMBL/GenBank/DDBJ databases">
        <title>Genome sequence data of Kingella unionensis sp. nov. strain CICC 24913 (CCUG 75125).</title>
        <authorList>
            <person name="Xiao M."/>
        </authorList>
    </citation>
    <scope>NUCLEOTIDE SEQUENCE [LARGE SCALE GENOMIC DNA]</scope>
    <source>
        <strain evidence="12 13">CICC 24913</strain>
    </source>
</reference>
<feature type="region of interest" description="Disordered" evidence="8">
    <location>
        <begin position="502"/>
        <end position="615"/>
    </location>
</feature>
<keyword evidence="2" id="KW-1003">Cell membrane</keyword>
<evidence type="ECO:0000256" key="1">
    <source>
        <dbReference type="ARBA" id="ARBA00004141"/>
    </source>
</evidence>
<feature type="domain" description="ABC transmembrane type-2" evidence="11">
    <location>
        <begin position="754"/>
        <end position="989"/>
    </location>
</feature>
<proteinExistence type="predicted"/>
<keyword evidence="6 9" id="KW-1133">Transmembrane helix</keyword>
<dbReference type="GO" id="GO:0005524">
    <property type="term" value="F:ATP binding"/>
    <property type="evidence" value="ECO:0007669"/>
    <property type="project" value="UniProtKB-KW"/>
</dbReference>
<dbReference type="PROSITE" id="PS00211">
    <property type="entry name" value="ABC_TRANSPORTER_1"/>
    <property type="match status" value="1"/>
</dbReference>
<feature type="domain" description="ABC transporter" evidence="10">
    <location>
        <begin position="4"/>
        <end position="239"/>
    </location>
</feature>
<dbReference type="InterPro" id="IPR003593">
    <property type="entry name" value="AAA+_ATPase"/>
</dbReference>
<sequence>MNAVEIRGLSHSYRGKTALDNITLSLPQGASIGMIGPDGVGKSTLLALIAGVKTIQKGSVRVLGADPARRREREALLPRIAFMPQGLGKNLYPTLSVHDNVAFHARLFGLNRREREERIARLLDATGLTPFAERAAGKLSGGMKQKLSLCCALVHDPELLILDEPTTGVDPLSRRQFWQLVAELRAENPGMTVLVATAYMEEAEQFDYLLALDAGRVLACRPMAEVLSGGITLEAAYVAMLPAERRSPWHDEMLTPFAADPALPPAIEAEHLSKRFGDFIAVNDVSFRIAQGEIFGFLGSNGCGKSTTMKMLTGLLAASDGSARLLGKPVAAGNLETRMQTGYMSQAFSLYEELSVRQNLVLHARLYRIAQAAAAIDGVLRQFELAEHADSLPAALPLGVRQRLQLAAACLHRPKVLILDEPTSGVDPAARDMFWQYLLQLSRQERVTIFVSTHFMNEAERCDRISLMHRGRVLAVGTPAELVQRQQAASLEESFIRFLEQDEARESGQPESVETVAADKGQKQPENTETGTASNLSGSLKPSDGGRQPENAAEDVSGCLNGSQNADQKQPENLARAVEAVAEQRQPETPKPNTANNLSGSLKSAKGSKQPEKPRPRGLRYWLAMVLTFALREGRELAGDRIRLMFALLGPLIYLFAGSLGISYDTDQLDFAVLDQDQSRYSRELVREFEGSAYFRRAADLSRREDIAAELTATRVELVIEIPPHFGRDLLAQRRPQVAFYIDGAMPQQGENIAGYAQGIAAGYALSLYRTYGIQPAGADLDMRFIYNPTFKSINALAPGFLMLALVMIPAMMTALGVVREKEIGSIMNLYSSPASSLQYLLGKQLPYVALSMGAYVMLVAVIVLVLDVPVKGSLAALTAGALCFVLATTAFGLLVSAFVRSQVAAIFAAAILAMIPAMNFSGMIYPFSTLSGSGYWIGRGFPASWFQMVGLGVITKGLLWRDVYPIFGVLLAFFLGYLLLAALLLKKQES</sequence>
<gene>
    <name evidence="12" type="ORF">MB824_06660</name>
</gene>
<dbReference type="Gene3D" id="3.40.1710.10">
    <property type="entry name" value="abc type-2 transporter like domain"/>
    <property type="match status" value="1"/>
</dbReference>
<evidence type="ECO:0000256" key="2">
    <source>
        <dbReference type="ARBA" id="ARBA00022475"/>
    </source>
</evidence>
<comment type="caution">
    <text evidence="12">The sequence shown here is derived from an EMBL/GenBank/DDBJ whole genome shotgun (WGS) entry which is preliminary data.</text>
</comment>
<evidence type="ECO:0000313" key="13">
    <source>
        <dbReference type="Proteomes" id="UP001298424"/>
    </source>
</evidence>
<keyword evidence="7 9" id="KW-0472">Membrane</keyword>
<dbReference type="EMBL" id="JAKOOW010000024">
    <property type="protein sequence ID" value="MCG6504173.1"/>
    <property type="molecule type" value="Genomic_DNA"/>
</dbReference>
<evidence type="ECO:0000313" key="12">
    <source>
        <dbReference type="EMBL" id="MCG6504173.1"/>
    </source>
</evidence>
<dbReference type="InterPro" id="IPR013525">
    <property type="entry name" value="ABC2_TM"/>
</dbReference>